<evidence type="ECO:0000313" key="3">
    <source>
        <dbReference type="Proteomes" id="UP001392437"/>
    </source>
</evidence>
<accession>A0AAW0QIM7</accession>
<dbReference type="Proteomes" id="UP001392437">
    <property type="component" value="Unassembled WGS sequence"/>
</dbReference>
<feature type="region of interest" description="Disordered" evidence="1">
    <location>
        <begin position="299"/>
        <end position="323"/>
    </location>
</feature>
<feature type="compositionally biased region" description="Polar residues" evidence="1">
    <location>
        <begin position="9"/>
        <end position="19"/>
    </location>
</feature>
<protein>
    <submittedName>
        <fullName evidence="2">Uncharacterized protein</fullName>
    </submittedName>
</protein>
<gene>
    <name evidence="2" type="ORF">PG999_010721</name>
</gene>
<organism evidence="2 3">
    <name type="scientific">Apiospora kogelbergensis</name>
    <dbReference type="NCBI Taxonomy" id="1337665"/>
    <lineage>
        <taxon>Eukaryota</taxon>
        <taxon>Fungi</taxon>
        <taxon>Dikarya</taxon>
        <taxon>Ascomycota</taxon>
        <taxon>Pezizomycotina</taxon>
        <taxon>Sordariomycetes</taxon>
        <taxon>Xylariomycetidae</taxon>
        <taxon>Amphisphaeriales</taxon>
        <taxon>Apiosporaceae</taxon>
        <taxon>Apiospora</taxon>
    </lineage>
</organism>
<name>A0AAW0QIM7_9PEZI</name>
<feature type="region of interest" description="Disordered" evidence="1">
    <location>
        <begin position="171"/>
        <end position="192"/>
    </location>
</feature>
<evidence type="ECO:0000256" key="1">
    <source>
        <dbReference type="SAM" id="MobiDB-lite"/>
    </source>
</evidence>
<proteinExistence type="predicted"/>
<evidence type="ECO:0000313" key="2">
    <source>
        <dbReference type="EMBL" id="KAK8100347.1"/>
    </source>
</evidence>
<dbReference type="EMBL" id="JAQQWP010000009">
    <property type="protein sequence ID" value="KAK8100347.1"/>
    <property type="molecule type" value="Genomic_DNA"/>
</dbReference>
<comment type="caution">
    <text evidence="2">The sequence shown here is derived from an EMBL/GenBank/DDBJ whole genome shotgun (WGS) entry which is preliminary data.</text>
</comment>
<keyword evidence="3" id="KW-1185">Reference proteome</keyword>
<sequence>MASAKKGTEQQLNGTNSDLELQWADEESQQQEAAKKKMRAAKARRERRQRAREQRRNQVSDSGSDTPREQLRGGDKQGPTGFTPSSSSSWAPATASWNKQQGLTAKKRERRIRRINNAIIMYVGAVRGETQYGQSLGLGELNEDNVPDEEAKIKEITRTLNDRTYMVTQKARTQAQQQKDTETATKSSGSSVKFTLRNEGDKDRWQYRAFDEEEDSSMEDDDDDGYHNLFTTDDETKYEFDGYDYGLTGEDGNEDDEEVAQDIEDCLQRYLAGAVCRSDDDVQRLYEAKELMRSWIEKEERSRSAEIKNLRQREPEIPDEPQA</sequence>
<feature type="compositionally biased region" description="Basic and acidic residues" evidence="1">
    <location>
        <begin position="299"/>
        <end position="316"/>
    </location>
</feature>
<reference evidence="2 3" key="1">
    <citation type="submission" date="2023-01" db="EMBL/GenBank/DDBJ databases">
        <title>Analysis of 21 Apiospora genomes using comparative genomics revels a genus with tremendous synthesis potential of carbohydrate active enzymes and secondary metabolites.</title>
        <authorList>
            <person name="Sorensen T."/>
        </authorList>
    </citation>
    <scope>NUCLEOTIDE SEQUENCE [LARGE SCALE GENOMIC DNA]</scope>
    <source>
        <strain evidence="2 3">CBS 117206</strain>
    </source>
</reference>
<dbReference type="AlphaFoldDB" id="A0AAW0QIM7"/>
<feature type="compositionally biased region" description="Low complexity" evidence="1">
    <location>
        <begin position="83"/>
        <end position="97"/>
    </location>
</feature>
<feature type="compositionally biased region" description="Basic and acidic residues" evidence="1">
    <location>
        <begin position="66"/>
        <end position="75"/>
    </location>
</feature>
<feature type="region of interest" description="Disordered" evidence="1">
    <location>
        <begin position="1"/>
        <end position="109"/>
    </location>
</feature>
<feature type="compositionally biased region" description="Basic residues" evidence="1">
    <location>
        <begin position="36"/>
        <end position="50"/>
    </location>
</feature>